<dbReference type="AlphaFoldDB" id="A0A9W7FYC8"/>
<comment type="caution">
    <text evidence="2">The sequence shown here is derived from an EMBL/GenBank/DDBJ whole genome shotgun (WGS) entry which is preliminary data.</text>
</comment>
<accession>A0A9W7FYC8</accession>
<dbReference type="InterPro" id="IPR055259">
    <property type="entry name" value="YkvP/CgeB_Glyco_trans-like"/>
</dbReference>
<keyword evidence="3" id="KW-1185">Reference proteome</keyword>
<name>A0A9W7FYC8_9STRA</name>
<sequence>MEVPSPGSYSVPQSATIDGYALTSPPPSDRYYIADIAGSYSPYAARPIVPSATKNLLTFTPFTRTNINTCILVYDDSRFLRSALSYVWGVSDKVYVLIGELPWNGESRDLSGTFSIVSEFVRDMTGYDKGDGKVRGSKVTVVSEDWGSETEQRQYCNELVKMKPGAKGGERVLIVDGDEFYDEGELKRILNTVETQAVESYTLLTDKISQMHVNAYGPHVGGHYSVHSSLYTPNFLRGTMKTYFGDLYSVVDPLPPLKVLFMVDPYACTFISHREIDCHEKAVVTGAVDGGEEVGWEVDMALGMLVDASFGYCHHLSYARTIRELGNKLRSFEHSGEILTDWTDSVFMKWREDNTLRDLHPTSPAAYKSTKRTPYADLPAELRDHVFDKCHCADCKDGAKFVGDDWDARAMICGAEEEDDSFSPGVIEGVWDDFVHPSNSPPPPTFTAKLPITTDGMEVEIEGTSTESRHGVIRKLMTTVISEEIKTEHLSYLDPAEWLEDQYDPCEGRMKIVVVIVCEGEHDHSTLPIFKPIASTLASGLRSLLRTKSPSTFQPSDVHVATCVDLRFCRIKSPAFVVLLGAHHLARYKDGNDVVASVASDFPKRDRTAIYNFEEAKMQNDWDVGGGMWDIVNHYNHIWDYSHSNHLHLLASSSNHDKFHHVPLLYSLPTSPLLPLPPSTKERPTDVIFYGRLNNYRSSIIASLRAANVTVRHLNAGIEGVWGDELTRAIDSSRIVLSLRYFGESTEGEWKFTRFFEPLLRGVLVVAEECGTSAEREVWGDAIVFTNRSSIVREIKYYLENAEERQDRARRGREMLLEREYKDALEYPVQKMGIRRCGAQWKF</sequence>
<gene>
    <name evidence="2" type="ORF">TrCOL_g1879</name>
</gene>
<protein>
    <recommendedName>
        <fullName evidence="1">Spore protein YkvP/CgeB glycosyl transferase-like domain-containing protein</fullName>
    </recommendedName>
</protein>
<dbReference type="Proteomes" id="UP001165065">
    <property type="component" value="Unassembled WGS sequence"/>
</dbReference>
<evidence type="ECO:0000313" key="2">
    <source>
        <dbReference type="EMBL" id="GMI23483.1"/>
    </source>
</evidence>
<dbReference type="Pfam" id="PF13524">
    <property type="entry name" value="Glyco_trans_1_2"/>
    <property type="match status" value="1"/>
</dbReference>
<feature type="domain" description="Spore protein YkvP/CgeB glycosyl transferase-like" evidence="1">
    <location>
        <begin position="719"/>
        <end position="818"/>
    </location>
</feature>
<evidence type="ECO:0000313" key="3">
    <source>
        <dbReference type="Proteomes" id="UP001165065"/>
    </source>
</evidence>
<evidence type="ECO:0000259" key="1">
    <source>
        <dbReference type="Pfam" id="PF13524"/>
    </source>
</evidence>
<proteinExistence type="predicted"/>
<reference evidence="3" key="1">
    <citation type="journal article" date="2023" name="Commun. Biol.">
        <title>Genome analysis of Parmales, the sister group of diatoms, reveals the evolutionary specialization of diatoms from phago-mixotrophs to photoautotrophs.</title>
        <authorList>
            <person name="Ban H."/>
            <person name="Sato S."/>
            <person name="Yoshikawa S."/>
            <person name="Yamada K."/>
            <person name="Nakamura Y."/>
            <person name="Ichinomiya M."/>
            <person name="Sato N."/>
            <person name="Blanc-Mathieu R."/>
            <person name="Endo H."/>
            <person name="Kuwata A."/>
            <person name="Ogata H."/>
        </authorList>
    </citation>
    <scope>NUCLEOTIDE SEQUENCE [LARGE SCALE GENOMIC DNA]</scope>
</reference>
<dbReference type="OrthoDB" id="200189at2759"/>
<organism evidence="2 3">
    <name type="scientific">Triparma columacea</name>
    <dbReference type="NCBI Taxonomy" id="722753"/>
    <lineage>
        <taxon>Eukaryota</taxon>
        <taxon>Sar</taxon>
        <taxon>Stramenopiles</taxon>
        <taxon>Ochrophyta</taxon>
        <taxon>Bolidophyceae</taxon>
        <taxon>Parmales</taxon>
        <taxon>Triparmaceae</taxon>
        <taxon>Triparma</taxon>
    </lineage>
</organism>
<dbReference type="EMBL" id="BRYA01000570">
    <property type="protein sequence ID" value="GMI23483.1"/>
    <property type="molecule type" value="Genomic_DNA"/>
</dbReference>